<gene>
    <name evidence="1" type="ORF">NQ176_g4054</name>
</gene>
<keyword evidence="2" id="KW-1185">Reference proteome</keyword>
<evidence type="ECO:0000313" key="1">
    <source>
        <dbReference type="EMBL" id="KAJ2978014.1"/>
    </source>
</evidence>
<proteinExistence type="predicted"/>
<comment type="caution">
    <text evidence="1">The sequence shown here is derived from an EMBL/GenBank/DDBJ whole genome shotgun (WGS) entry which is preliminary data.</text>
</comment>
<name>A0ACC1NG34_9HYPO</name>
<evidence type="ECO:0000313" key="2">
    <source>
        <dbReference type="Proteomes" id="UP001143910"/>
    </source>
</evidence>
<protein>
    <submittedName>
        <fullName evidence="1">Uncharacterized protein</fullName>
    </submittedName>
</protein>
<organism evidence="1 2">
    <name type="scientific">Zarea fungicola</name>
    <dbReference type="NCBI Taxonomy" id="93591"/>
    <lineage>
        <taxon>Eukaryota</taxon>
        <taxon>Fungi</taxon>
        <taxon>Dikarya</taxon>
        <taxon>Ascomycota</taxon>
        <taxon>Pezizomycotina</taxon>
        <taxon>Sordariomycetes</taxon>
        <taxon>Hypocreomycetidae</taxon>
        <taxon>Hypocreales</taxon>
        <taxon>Cordycipitaceae</taxon>
        <taxon>Zarea</taxon>
    </lineage>
</organism>
<dbReference type="Proteomes" id="UP001143910">
    <property type="component" value="Unassembled WGS sequence"/>
</dbReference>
<dbReference type="EMBL" id="JANJQO010000416">
    <property type="protein sequence ID" value="KAJ2978014.1"/>
    <property type="molecule type" value="Genomic_DNA"/>
</dbReference>
<sequence>MSGLELVGTVVAGLETAISVVSTLREAVQNAKELRSLLDEYQEECFMSKLIVQAVQSQPALQKRDVLLAVVKVGTAITAIDQLLLTLDRDRKRFHEIGHQLMSGAQERNKLRRLMDRLIRAKDNLTAIITITHSQPAAPVSRRIVRQNRSSDNARQFNAPVVKGVPGQDPWKDICEVIVEDNEATGQSIQLNIAMTSGDLETAFKILAGSEQRQVDDELDREADAGLYQEPL</sequence>
<reference evidence="1" key="1">
    <citation type="submission" date="2022-08" db="EMBL/GenBank/DDBJ databases">
        <title>Genome Sequence of Lecanicillium fungicola.</title>
        <authorList>
            <person name="Buettner E."/>
        </authorList>
    </citation>
    <scope>NUCLEOTIDE SEQUENCE</scope>
    <source>
        <strain evidence="1">Babe33</strain>
    </source>
</reference>
<accession>A0ACC1NG34</accession>